<evidence type="ECO:0008006" key="7">
    <source>
        <dbReference type="Google" id="ProtNLM"/>
    </source>
</evidence>
<comment type="subcellular location">
    <subcellularLocation>
        <location evidence="1">Cell projection</location>
        <location evidence="1">Cilium</location>
    </subcellularLocation>
</comment>
<keyword evidence="4" id="KW-0175">Coiled coil</keyword>
<dbReference type="OrthoDB" id="75950at2759"/>
<dbReference type="Proteomes" id="UP000007798">
    <property type="component" value="Unassembled WGS sequence"/>
</dbReference>
<protein>
    <recommendedName>
        <fullName evidence="7">Trichohyalin-plectin-homology domain-containing protein</fullName>
    </recommendedName>
</protein>
<evidence type="ECO:0000256" key="1">
    <source>
        <dbReference type="ARBA" id="ARBA00004138"/>
    </source>
</evidence>
<dbReference type="PhylomeDB" id="A0A0Q9X4P2"/>
<dbReference type="KEGG" id="dwi:26529634"/>
<dbReference type="eggNOG" id="ENOG502TBBQ">
    <property type="taxonomic scope" value="Eukaryota"/>
</dbReference>
<proteinExistence type="predicted"/>
<organism evidence="5 6">
    <name type="scientific">Drosophila willistoni</name>
    <name type="common">Fruit fly</name>
    <dbReference type="NCBI Taxonomy" id="7260"/>
    <lineage>
        <taxon>Eukaryota</taxon>
        <taxon>Metazoa</taxon>
        <taxon>Ecdysozoa</taxon>
        <taxon>Arthropoda</taxon>
        <taxon>Hexapoda</taxon>
        <taxon>Insecta</taxon>
        <taxon>Pterygota</taxon>
        <taxon>Neoptera</taxon>
        <taxon>Endopterygota</taxon>
        <taxon>Diptera</taxon>
        <taxon>Brachycera</taxon>
        <taxon>Muscomorpha</taxon>
        <taxon>Ephydroidea</taxon>
        <taxon>Drosophilidae</taxon>
        <taxon>Drosophila</taxon>
        <taxon>Sophophora</taxon>
    </lineage>
</organism>
<evidence type="ECO:0000313" key="6">
    <source>
        <dbReference type="Proteomes" id="UP000007798"/>
    </source>
</evidence>
<dbReference type="PANTHER" id="PTHR31183:SF1">
    <property type="entry name" value="CILIA- AND FLAGELLA-ASSOCIATED PROTEIN 53"/>
    <property type="match status" value="1"/>
</dbReference>
<reference evidence="5 6" key="1">
    <citation type="journal article" date="2007" name="Nature">
        <title>Evolution of genes and genomes on the Drosophila phylogeny.</title>
        <authorList>
            <consortium name="Drosophila 12 Genomes Consortium"/>
            <person name="Clark A.G."/>
            <person name="Eisen M.B."/>
            <person name="Smith D.R."/>
            <person name="Bergman C.M."/>
            <person name="Oliver B."/>
            <person name="Markow T.A."/>
            <person name="Kaufman T.C."/>
            <person name="Kellis M."/>
            <person name="Gelbart W."/>
            <person name="Iyer V.N."/>
            <person name="Pollard D.A."/>
            <person name="Sackton T.B."/>
            <person name="Larracuente A.M."/>
            <person name="Singh N.D."/>
            <person name="Abad J.P."/>
            <person name="Abt D.N."/>
            <person name="Adryan B."/>
            <person name="Aguade M."/>
            <person name="Akashi H."/>
            <person name="Anderson W.W."/>
            <person name="Aquadro C.F."/>
            <person name="Ardell D.H."/>
            <person name="Arguello R."/>
            <person name="Artieri C.G."/>
            <person name="Barbash D.A."/>
            <person name="Barker D."/>
            <person name="Barsanti P."/>
            <person name="Batterham P."/>
            <person name="Batzoglou S."/>
            <person name="Begun D."/>
            <person name="Bhutkar A."/>
            <person name="Blanco E."/>
            <person name="Bosak S.A."/>
            <person name="Bradley R.K."/>
            <person name="Brand A.D."/>
            <person name="Brent M.R."/>
            <person name="Brooks A.N."/>
            <person name="Brown R.H."/>
            <person name="Butlin R.K."/>
            <person name="Caggese C."/>
            <person name="Calvi B.R."/>
            <person name="Bernardo de Carvalho A."/>
            <person name="Caspi A."/>
            <person name="Castrezana S."/>
            <person name="Celniker S.E."/>
            <person name="Chang J.L."/>
            <person name="Chapple C."/>
            <person name="Chatterji S."/>
            <person name="Chinwalla A."/>
            <person name="Civetta A."/>
            <person name="Clifton S.W."/>
            <person name="Comeron J.M."/>
            <person name="Costello J.C."/>
            <person name="Coyne J.A."/>
            <person name="Daub J."/>
            <person name="David R.G."/>
            <person name="Delcher A.L."/>
            <person name="Delehaunty K."/>
            <person name="Do C.B."/>
            <person name="Ebling H."/>
            <person name="Edwards K."/>
            <person name="Eickbush T."/>
            <person name="Evans J.D."/>
            <person name="Filipski A."/>
            <person name="Findeiss S."/>
            <person name="Freyhult E."/>
            <person name="Fulton L."/>
            <person name="Fulton R."/>
            <person name="Garcia A.C."/>
            <person name="Gardiner A."/>
            <person name="Garfield D.A."/>
            <person name="Garvin B.E."/>
            <person name="Gibson G."/>
            <person name="Gilbert D."/>
            <person name="Gnerre S."/>
            <person name="Godfrey J."/>
            <person name="Good R."/>
            <person name="Gotea V."/>
            <person name="Gravely B."/>
            <person name="Greenberg A.J."/>
            <person name="Griffiths-Jones S."/>
            <person name="Gross S."/>
            <person name="Guigo R."/>
            <person name="Gustafson E.A."/>
            <person name="Haerty W."/>
            <person name="Hahn M.W."/>
            <person name="Halligan D.L."/>
            <person name="Halpern A.L."/>
            <person name="Halter G.M."/>
            <person name="Han M.V."/>
            <person name="Heger A."/>
            <person name="Hillier L."/>
            <person name="Hinrichs A.S."/>
            <person name="Holmes I."/>
            <person name="Hoskins R.A."/>
            <person name="Hubisz M.J."/>
            <person name="Hultmark D."/>
            <person name="Huntley M.A."/>
            <person name="Jaffe D.B."/>
            <person name="Jagadeeshan S."/>
            <person name="Jeck W.R."/>
            <person name="Johnson J."/>
            <person name="Jones C.D."/>
            <person name="Jordan W.C."/>
            <person name="Karpen G.H."/>
            <person name="Kataoka E."/>
            <person name="Keightley P.D."/>
            <person name="Kheradpour P."/>
            <person name="Kirkness E.F."/>
            <person name="Koerich L.B."/>
            <person name="Kristiansen K."/>
            <person name="Kudrna D."/>
            <person name="Kulathinal R.J."/>
            <person name="Kumar S."/>
            <person name="Kwok R."/>
            <person name="Lander E."/>
            <person name="Langley C.H."/>
            <person name="Lapoint R."/>
            <person name="Lazzaro B.P."/>
            <person name="Lee S.J."/>
            <person name="Levesque L."/>
            <person name="Li R."/>
            <person name="Lin C.F."/>
            <person name="Lin M.F."/>
            <person name="Lindblad-Toh K."/>
            <person name="Llopart A."/>
            <person name="Long M."/>
            <person name="Low L."/>
            <person name="Lozovsky E."/>
            <person name="Lu J."/>
            <person name="Luo M."/>
            <person name="Machado C.A."/>
            <person name="Makalowski W."/>
            <person name="Marzo M."/>
            <person name="Matsuda M."/>
            <person name="Matzkin L."/>
            <person name="McAllister B."/>
            <person name="McBride C.S."/>
            <person name="McKernan B."/>
            <person name="McKernan K."/>
            <person name="Mendez-Lago M."/>
            <person name="Minx P."/>
            <person name="Mollenhauer M.U."/>
            <person name="Montooth K."/>
            <person name="Mount S.M."/>
            <person name="Mu X."/>
            <person name="Myers E."/>
            <person name="Negre B."/>
            <person name="Newfeld S."/>
            <person name="Nielsen R."/>
            <person name="Noor M.A."/>
            <person name="O'Grady P."/>
            <person name="Pachter L."/>
            <person name="Papaceit M."/>
            <person name="Parisi M.J."/>
            <person name="Parisi M."/>
            <person name="Parts L."/>
            <person name="Pedersen J.S."/>
            <person name="Pesole G."/>
            <person name="Phillippy A.M."/>
            <person name="Ponting C.P."/>
            <person name="Pop M."/>
            <person name="Porcelli D."/>
            <person name="Powell J.R."/>
            <person name="Prohaska S."/>
            <person name="Pruitt K."/>
            <person name="Puig M."/>
            <person name="Quesneville H."/>
            <person name="Ram K.R."/>
            <person name="Rand D."/>
            <person name="Rasmussen M.D."/>
            <person name="Reed L.K."/>
            <person name="Reenan R."/>
            <person name="Reily A."/>
            <person name="Remington K.A."/>
            <person name="Rieger T.T."/>
            <person name="Ritchie M.G."/>
            <person name="Robin C."/>
            <person name="Rogers Y.H."/>
            <person name="Rohde C."/>
            <person name="Rozas J."/>
            <person name="Rubenfield M.J."/>
            <person name="Ruiz A."/>
            <person name="Russo S."/>
            <person name="Salzberg S.L."/>
            <person name="Sanchez-Gracia A."/>
            <person name="Saranga D.J."/>
            <person name="Sato H."/>
            <person name="Schaeffer S.W."/>
            <person name="Schatz M.C."/>
            <person name="Schlenke T."/>
            <person name="Schwartz R."/>
            <person name="Segarra C."/>
            <person name="Singh R.S."/>
            <person name="Sirot L."/>
            <person name="Sirota M."/>
            <person name="Sisneros N.B."/>
            <person name="Smith C.D."/>
            <person name="Smith T.F."/>
            <person name="Spieth J."/>
            <person name="Stage D.E."/>
            <person name="Stark A."/>
            <person name="Stephan W."/>
            <person name="Strausberg R.L."/>
            <person name="Strempel S."/>
            <person name="Sturgill D."/>
            <person name="Sutton G."/>
            <person name="Sutton G.G."/>
            <person name="Tao W."/>
            <person name="Teichmann S."/>
            <person name="Tobari Y.N."/>
            <person name="Tomimura Y."/>
            <person name="Tsolas J.M."/>
            <person name="Valente V.L."/>
            <person name="Venter E."/>
            <person name="Venter J.C."/>
            <person name="Vicario S."/>
            <person name="Vieira F.G."/>
            <person name="Vilella A.J."/>
            <person name="Villasante A."/>
            <person name="Walenz B."/>
            <person name="Wang J."/>
            <person name="Wasserman M."/>
            <person name="Watts T."/>
            <person name="Wilson D."/>
            <person name="Wilson R.K."/>
            <person name="Wing R.A."/>
            <person name="Wolfner M.F."/>
            <person name="Wong A."/>
            <person name="Wong G.K."/>
            <person name="Wu C.I."/>
            <person name="Wu G."/>
            <person name="Yamamoto D."/>
            <person name="Yang H.P."/>
            <person name="Yang S.P."/>
            <person name="Yorke J.A."/>
            <person name="Yoshida K."/>
            <person name="Zdobnov E."/>
            <person name="Zhang P."/>
            <person name="Zhang Y."/>
            <person name="Zimin A.V."/>
            <person name="Baldwin J."/>
            <person name="Abdouelleil A."/>
            <person name="Abdulkadir J."/>
            <person name="Abebe A."/>
            <person name="Abera B."/>
            <person name="Abreu J."/>
            <person name="Acer S.C."/>
            <person name="Aftuck L."/>
            <person name="Alexander A."/>
            <person name="An P."/>
            <person name="Anderson E."/>
            <person name="Anderson S."/>
            <person name="Arachi H."/>
            <person name="Azer M."/>
            <person name="Bachantsang P."/>
            <person name="Barry A."/>
            <person name="Bayul T."/>
            <person name="Berlin A."/>
            <person name="Bessette D."/>
            <person name="Bloom T."/>
            <person name="Blye J."/>
            <person name="Boguslavskiy L."/>
            <person name="Bonnet C."/>
            <person name="Boukhgalter B."/>
            <person name="Bourzgui I."/>
            <person name="Brown A."/>
            <person name="Cahill P."/>
            <person name="Channer S."/>
            <person name="Cheshatsang Y."/>
            <person name="Chuda L."/>
            <person name="Citroen M."/>
            <person name="Collymore A."/>
            <person name="Cooke P."/>
            <person name="Costello M."/>
            <person name="D'Aco K."/>
            <person name="Daza R."/>
            <person name="De Haan G."/>
            <person name="DeGray S."/>
            <person name="DeMaso C."/>
            <person name="Dhargay N."/>
            <person name="Dooley K."/>
            <person name="Dooley E."/>
            <person name="Doricent M."/>
            <person name="Dorje P."/>
            <person name="Dorjee K."/>
            <person name="Dupes A."/>
            <person name="Elong R."/>
            <person name="Falk J."/>
            <person name="Farina A."/>
            <person name="Faro S."/>
            <person name="Ferguson D."/>
            <person name="Fisher S."/>
            <person name="Foley C.D."/>
            <person name="Franke A."/>
            <person name="Friedrich D."/>
            <person name="Gadbois L."/>
            <person name="Gearin G."/>
            <person name="Gearin C.R."/>
            <person name="Giannoukos G."/>
            <person name="Goode T."/>
            <person name="Graham J."/>
            <person name="Grandbois E."/>
            <person name="Grewal S."/>
            <person name="Gyaltsen K."/>
            <person name="Hafez N."/>
            <person name="Hagos B."/>
            <person name="Hall J."/>
            <person name="Henson C."/>
            <person name="Hollinger A."/>
            <person name="Honan T."/>
            <person name="Huard M.D."/>
            <person name="Hughes L."/>
            <person name="Hurhula B."/>
            <person name="Husby M.E."/>
            <person name="Kamat A."/>
            <person name="Kanga B."/>
            <person name="Kashin S."/>
            <person name="Khazanovich D."/>
            <person name="Kisner P."/>
            <person name="Lance K."/>
            <person name="Lara M."/>
            <person name="Lee W."/>
            <person name="Lennon N."/>
            <person name="Letendre F."/>
            <person name="LeVine R."/>
            <person name="Lipovsky A."/>
            <person name="Liu X."/>
            <person name="Liu J."/>
            <person name="Liu S."/>
            <person name="Lokyitsang T."/>
            <person name="Lokyitsang Y."/>
            <person name="Lubonja R."/>
            <person name="Lui A."/>
            <person name="MacDonald P."/>
            <person name="Magnisalis V."/>
            <person name="Maru K."/>
            <person name="Matthews C."/>
            <person name="McCusker W."/>
            <person name="McDonough S."/>
            <person name="Mehta T."/>
            <person name="Meldrim J."/>
            <person name="Meneus L."/>
            <person name="Mihai O."/>
            <person name="Mihalev A."/>
            <person name="Mihova T."/>
            <person name="Mittelman R."/>
            <person name="Mlenga V."/>
            <person name="Montmayeur A."/>
            <person name="Mulrain L."/>
            <person name="Navidi A."/>
            <person name="Naylor J."/>
            <person name="Negash T."/>
            <person name="Nguyen T."/>
            <person name="Nguyen N."/>
            <person name="Nicol R."/>
            <person name="Norbu C."/>
            <person name="Norbu N."/>
            <person name="Novod N."/>
            <person name="O'Neill B."/>
            <person name="Osman S."/>
            <person name="Markiewicz E."/>
            <person name="Oyono O.L."/>
            <person name="Patti C."/>
            <person name="Phunkhang P."/>
            <person name="Pierre F."/>
            <person name="Priest M."/>
            <person name="Raghuraman S."/>
            <person name="Rege F."/>
            <person name="Reyes R."/>
            <person name="Rise C."/>
            <person name="Rogov P."/>
            <person name="Ross K."/>
            <person name="Ryan E."/>
            <person name="Settipalli S."/>
            <person name="Shea T."/>
            <person name="Sherpa N."/>
            <person name="Shi L."/>
            <person name="Shih D."/>
            <person name="Sparrow T."/>
            <person name="Spaulding J."/>
            <person name="Stalker J."/>
            <person name="Stange-Thomann N."/>
            <person name="Stavropoulos S."/>
            <person name="Stone C."/>
            <person name="Strader C."/>
            <person name="Tesfaye S."/>
            <person name="Thomson T."/>
            <person name="Thoulutsang Y."/>
            <person name="Thoulutsang D."/>
            <person name="Topham K."/>
            <person name="Topping I."/>
            <person name="Tsamla T."/>
            <person name="Vassiliev H."/>
            <person name="Vo A."/>
            <person name="Wangchuk T."/>
            <person name="Wangdi T."/>
            <person name="Weiand M."/>
            <person name="Wilkinson J."/>
            <person name="Wilson A."/>
            <person name="Yadav S."/>
            <person name="Young G."/>
            <person name="Yu Q."/>
            <person name="Zembek L."/>
            <person name="Zhong D."/>
            <person name="Zimmer A."/>
            <person name="Zwirko Z."/>
            <person name="Jaffe D.B."/>
            <person name="Alvarez P."/>
            <person name="Brockman W."/>
            <person name="Butler J."/>
            <person name="Chin C."/>
            <person name="Gnerre S."/>
            <person name="Grabherr M."/>
            <person name="Kleber M."/>
            <person name="Mauceli E."/>
            <person name="MacCallum I."/>
        </authorList>
    </citation>
    <scope>NUCLEOTIDE SEQUENCE [LARGE SCALE GENOMIC DNA]</scope>
    <source>
        <strain evidence="6">Tucson 14030-0811.24</strain>
    </source>
</reference>
<dbReference type="GO" id="GO:0005929">
    <property type="term" value="C:cilium"/>
    <property type="evidence" value="ECO:0007669"/>
    <property type="project" value="UniProtKB-SubCell"/>
</dbReference>
<gene>
    <name evidence="5" type="primary">Dwil\GK27632</name>
    <name evidence="5" type="ORF">Dwil_GK27632</name>
</gene>
<keyword evidence="6" id="KW-1185">Reference proteome</keyword>
<keyword evidence="3" id="KW-0966">Cell projection</keyword>
<dbReference type="InterPro" id="IPR043596">
    <property type="entry name" value="CFAP53/TCHP"/>
</dbReference>
<feature type="coiled-coil region" evidence="4">
    <location>
        <begin position="252"/>
        <end position="290"/>
    </location>
</feature>
<dbReference type="EMBL" id="CH964272">
    <property type="protein sequence ID" value="KRF99901.1"/>
    <property type="molecule type" value="Genomic_DNA"/>
</dbReference>
<dbReference type="AlphaFoldDB" id="A0A0Q9X4P2"/>
<dbReference type="FunCoup" id="A0A0Q9X4P2">
    <property type="interactions" value="11"/>
</dbReference>
<name>A0A0Q9X4P2_DROWI</name>
<evidence type="ECO:0000256" key="4">
    <source>
        <dbReference type="SAM" id="Coils"/>
    </source>
</evidence>
<dbReference type="STRING" id="7260.A0A0Q9X4P2"/>
<evidence type="ECO:0000256" key="3">
    <source>
        <dbReference type="ARBA" id="ARBA00023273"/>
    </source>
</evidence>
<keyword evidence="2" id="KW-0969">Cilium</keyword>
<accession>A0A0Q9X4P2</accession>
<dbReference type="InParanoid" id="A0A0Q9X4P2"/>
<dbReference type="PANTHER" id="PTHR31183">
    <property type="entry name" value="TRICHOPLEIN KERATIN FILAMENT-BINDING PROTEIN FAMILY MEMBER"/>
    <property type="match status" value="1"/>
</dbReference>
<sequence length="508" mass="61122">MQNSGRGDEHFRFIQQTDRKSLHTQIGLLVKKAQDVAAQELSERSIRLKNLLESEDKSFEKEFAHKVKTRIDEDINERKQQLHAIREQDDIIKKKILEEKRIQQVMLNCYEIREAQRMKNLKETKICQAEQIEENRRKKYRECQVEHFWLELDRRRWAQFECEEEYEKGRRDQMKEQLTQVLDVQVGELETKREEERQEKRREAEKLDKILEEIRQEKFVQENSAKNQDKSQYREELLKEIKRKQCAKLAELEAEKNEHIAFCRETQRLEEEARSRIAQSKKDLNRATHEYLSYVQRMRRLELGIEKMMDDRTADLYHVDICTKSNIAEMTRLKREEASRCHDFLRQQICEEAERRLRLEAEVRENKMPENRFVHLPVSREKILDQRRKNRADLDAQIIEMKRVQEEETKRYNDRLLKALDDPMMCQQLATEFMINGTDYLKPHPNWKIYACSTNKHVLKPSSMENDPVKTEGAGAHERKCQIGDIPPERPPQKNQTNVFKSCNCKMY</sequence>
<evidence type="ECO:0000313" key="5">
    <source>
        <dbReference type="EMBL" id="KRF99901.1"/>
    </source>
</evidence>
<evidence type="ECO:0000256" key="2">
    <source>
        <dbReference type="ARBA" id="ARBA00023069"/>
    </source>
</evidence>
<feature type="coiled-coil region" evidence="4">
    <location>
        <begin position="186"/>
        <end position="217"/>
    </location>
</feature>